<dbReference type="HOGENOM" id="CLU_063749_4_0_2"/>
<dbReference type="RefSeq" id="WP_012608506.1">
    <property type="nucleotide sequence ID" value="NC_011766.1"/>
</dbReference>
<dbReference type="GeneID" id="7170986"/>
<dbReference type="GO" id="GO:0016787">
    <property type="term" value="F:hydrolase activity"/>
    <property type="evidence" value="ECO:0007669"/>
    <property type="project" value="UniProtKB-UniRule"/>
</dbReference>
<dbReference type="NCBIfam" id="TIGR00040">
    <property type="entry name" value="yfcE"/>
    <property type="match status" value="1"/>
</dbReference>
<dbReference type="EMBL" id="CP001140">
    <property type="protein sequence ID" value="ACL11165.1"/>
    <property type="molecule type" value="Genomic_DNA"/>
</dbReference>
<protein>
    <recommendedName>
        <fullName evidence="1">Phosphoesterase</fullName>
        <ecNumber evidence="1">3.1.4.-</ecNumber>
    </recommendedName>
</protein>
<keyword evidence="1" id="KW-0479">Metal-binding</keyword>
<accession>B8D4Y4</accession>
<dbReference type="AlphaFoldDB" id="B8D4Y4"/>
<gene>
    <name evidence="3" type="ordered locus">DKAM_0839</name>
</gene>
<dbReference type="PANTHER" id="PTHR43165">
    <property type="entry name" value="METALLOPHOSPHOESTERASE"/>
    <property type="match status" value="1"/>
</dbReference>
<name>B8D4Y4_DESA1</name>
<dbReference type="eggNOG" id="arCOG01141">
    <property type="taxonomic scope" value="Archaea"/>
</dbReference>
<evidence type="ECO:0000313" key="4">
    <source>
        <dbReference type="Proteomes" id="UP000006903"/>
    </source>
</evidence>
<comment type="similarity">
    <text evidence="1">Belongs to the metallophosphoesterase superfamily. YfcE family.</text>
</comment>
<dbReference type="PANTHER" id="PTHR43165:SF1">
    <property type="entry name" value="PHOSPHODIESTERASE MJ0936"/>
    <property type="match status" value="1"/>
</dbReference>
<comment type="cofactor">
    <cofactor evidence="1">
        <name>a divalent metal cation</name>
        <dbReference type="ChEBI" id="CHEBI:60240"/>
    </cofactor>
</comment>
<dbReference type="InterPro" id="IPR041802">
    <property type="entry name" value="MPP_YfcE"/>
</dbReference>
<dbReference type="GO" id="GO:0046872">
    <property type="term" value="F:metal ion binding"/>
    <property type="evidence" value="ECO:0007669"/>
    <property type="project" value="UniProtKB-KW"/>
</dbReference>
<evidence type="ECO:0000256" key="1">
    <source>
        <dbReference type="RuleBase" id="RU362039"/>
    </source>
</evidence>
<dbReference type="Pfam" id="PF12850">
    <property type="entry name" value="Metallophos_2"/>
    <property type="match status" value="1"/>
</dbReference>
<reference evidence="3 4" key="1">
    <citation type="journal article" date="2009" name="J. Bacteriol.">
        <title>Complete genome sequence of the anaerobic, protein-degrading hyperthermophilic crenarchaeon Desulfurococcus kamchatkensis.</title>
        <authorList>
            <person name="Ravin N.V."/>
            <person name="Mardanov A.V."/>
            <person name="Beletsky A.V."/>
            <person name="Kublanov I.V."/>
            <person name="Kolganova T.V."/>
            <person name="Lebedinsky A.V."/>
            <person name="Chernyh N.A."/>
            <person name="Bonch-Osmolovskaya E.A."/>
            <person name="Skryabin K.G."/>
        </authorList>
    </citation>
    <scope>NUCLEOTIDE SEQUENCE [LARGE SCALE GENOMIC DNA]</scope>
    <source>
        <strain evidence="4">DSM 18924 / JCM 16383 / VKM B-2413 / 1221n</strain>
    </source>
</reference>
<sequence>MVSSMIIGVLSDTHDNIHATRRILRRLSDHNVELIIHLGDIVSPFTLKAIREEIGGVKLIIVKGNNDGDIYLLNKLSSGYGWIFYSEPTILEIGGRRIFIMHGYGDASTTEKIVDALAKSIDTDILLYGHTHIARSEHINGKLVLNPGEACGYITGRHTYGIIDTITLNTEIFEEDIK</sequence>
<dbReference type="InterPro" id="IPR053193">
    <property type="entry name" value="MetalloPDE_YfcE-like"/>
</dbReference>
<dbReference type="InterPro" id="IPR029052">
    <property type="entry name" value="Metallo-depent_PP-like"/>
</dbReference>
<dbReference type="EC" id="3.1.4.-" evidence="1"/>
<dbReference type="KEGG" id="dka:DKAM_0839"/>
<dbReference type="CDD" id="cd00841">
    <property type="entry name" value="MPP_YfcE"/>
    <property type="match status" value="1"/>
</dbReference>
<dbReference type="InterPro" id="IPR024654">
    <property type="entry name" value="Calcineurin-like_PHP_lpxH"/>
</dbReference>
<dbReference type="InterPro" id="IPR000979">
    <property type="entry name" value="Phosphodiesterase_MJ0936/Vps29"/>
</dbReference>
<dbReference type="Proteomes" id="UP000006903">
    <property type="component" value="Chromosome"/>
</dbReference>
<dbReference type="SUPFAM" id="SSF56300">
    <property type="entry name" value="Metallo-dependent phosphatases"/>
    <property type="match status" value="1"/>
</dbReference>
<dbReference type="Gene3D" id="3.60.21.10">
    <property type="match status" value="1"/>
</dbReference>
<dbReference type="STRING" id="490899.DKAM_0839"/>
<organism evidence="3 4">
    <name type="scientific">Desulfurococcus amylolyticus (strain DSM 18924 / JCM 16383 / VKM B-2413 / 1221n)</name>
    <name type="common">Desulfurococcus kamchatkensis</name>
    <dbReference type="NCBI Taxonomy" id="490899"/>
    <lineage>
        <taxon>Archaea</taxon>
        <taxon>Thermoproteota</taxon>
        <taxon>Thermoprotei</taxon>
        <taxon>Desulfurococcales</taxon>
        <taxon>Desulfurococcaceae</taxon>
        <taxon>Desulfurococcus</taxon>
    </lineage>
</organism>
<feature type="domain" description="Calcineurin-like phosphoesterase" evidence="2">
    <location>
        <begin position="5"/>
        <end position="165"/>
    </location>
</feature>
<evidence type="ECO:0000313" key="3">
    <source>
        <dbReference type="EMBL" id="ACL11165.1"/>
    </source>
</evidence>
<proteinExistence type="inferred from homology"/>
<evidence type="ECO:0000259" key="2">
    <source>
        <dbReference type="Pfam" id="PF12850"/>
    </source>
</evidence>